<dbReference type="GO" id="GO:0009703">
    <property type="term" value="F:nitrate reductase (NADH) activity"/>
    <property type="evidence" value="ECO:0007669"/>
    <property type="project" value="TreeGrafter"/>
</dbReference>
<comment type="cofactor">
    <cofactor evidence="1">
        <name>Mo-molybdopterin</name>
        <dbReference type="ChEBI" id="CHEBI:71302"/>
    </cofactor>
</comment>
<evidence type="ECO:0000256" key="11">
    <source>
        <dbReference type="ARBA" id="ARBA00022787"/>
    </source>
</evidence>
<evidence type="ECO:0000256" key="6">
    <source>
        <dbReference type="ARBA" id="ARBA00006253"/>
    </source>
</evidence>
<reference evidence="19 20" key="1">
    <citation type="journal article" date="2013" name="BMC Genomics">
        <title>Reconstruction of the lipid metabolism for the microalga Monoraphidium neglectum from its genome sequence reveals characteristics suitable for biofuel production.</title>
        <authorList>
            <person name="Bogen C."/>
            <person name="Al-Dilaimi A."/>
            <person name="Albersmeier A."/>
            <person name="Wichmann J."/>
            <person name="Grundmann M."/>
            <person name="Rupp O."/>
            <person name="Lauersen K.J."/>
            <person name="Blifernez-Klassen O."/>
            <person name="Kalinowski J."/>
            <person name="Goesmann A."/>
            <person name="Mussgnug J.H."/>
            <person name="Kruse O."/>
        </authorList>
    </citation>
    <scope>NUCLEOTIDE SEQUENCE [LARGE SCALE GENOMIC DNA]</scope>
    <source>
        <strain evidence="19 20">SAG 48.87</strain>
    </source>
</reference>
<feature type="binding site" evidence="17">
    <location>
        <position position="200"/>
    </location>
    <ligand>
        <name>FAD</name>
        <dbReference type="ChEBI" id="CHEBI:57692"/>
    </ligand>
</feature>
<evidence type="ECO:0000256" key="2">
    <source>
        <dbReference type="ARBA" id="ARBA00001971"/>
    </source>
</evidence>
<feature type="binding site" evidence="17">
    <location>
        <position position="202"/>
    </location>
    <ligand>
        <name>FAD</name>
        <dbReference type="ChEBI" id="CHEBI:57692"/>
    </ligand>
</feature>
<evidence type="ECO:0000256" key="17">
    <source>
        <dbReference type="PIRSR" id="PIRSR601834-1"/>
    </source>
</evidence>
<dbReference type="SUPFAM" id="SSF55856">
    <property type="entry name" value="Cytochrome b5-like heme/steroid binding domain"/>
    <property type="match status" value="1"/>
</dbReference>
<keyword evidence="13" id="KW-1133">Transmembrane helix</keyword>
<dbReference type="GO" id="GO:0005741">
    <property type="term" value="C:mitochondrial outer membrane"/>
    <property type="evidence" value="ECO:0007669"/>
    <property type="project" value="UniProtKB-SubCell"/>
</dbReference>
<evidence type="ECO:0000256" key="16">
    <source>
        <dbReference type="ARBA" id="ARBA00023136"/>
    </source>
</evidence>
<dbReference type="FunFam" id="3.40.50.80:FF:000019">
    <property type="entry name" value="NADH-cytochrome b5 reductase"/>
    <property type="match status" value="1"/>
</dbReference>
<dbReference type="GO" id="GO:0090524">
    <property type="term" value="F:cytochrome-b5 reductase activity, acting on NADH"/>
    <property type="evidence" value="ECO:0007669"/>
    <property type="project" value="UniProtKB-EC"/>
</dbReference>
<sequence>MPGVDATEEFNAIHSAEAKALLKRFRIGALSGPKPKPVAVAASASISAAAAAAAATAAAAAAAPASTAAEAVLAEVRELRPPSPLPPPPPAAAAVPSADDVAVMSAPVALADPRVRYNLPLESSQRLSHDTYLMRFALPSPQHRVGLPCGKHVFLFADIGGELVARAYTPLSSDRDLGRLDLLLKVYWAGENPRFPEGGKMSQHLARLKPGDTISVKGPMGKFDYAGAGSYVFNRRPGSARWLSFVAGGSGITPCYAVIREALSDPSDPTRLSLLYANKGEGDIWLRHELDAFAAKHPDRFTVRYVLEQPPHGWAGSSGRVTLDMLAQHLLPSGPNSLALMCGPPGMIEMAVLPGLQQLGFKGAQGDREDIVVF</sequence>
<dbReference type="KEGG" id="mng:MNEG_6115"/>
<evidence type="ECO:0000256" key="9">
    <source>
        <dbReference type="ARBA" id="ARBA00022630"/>
    </source>
</evidence>
<dbReference type="PRINTS" id="PR00406">
    <property type="entry name" value="CYTB5RDTASE"/>
</dbReference>
<keyword evidence="9 17" id="KW-0285">Flavoprotein</keyword>
<dbReference type="Gene3D" id="3.40.50.80">
    <property type="entry name" value="Nucleotide-binding domain of ferredoxin-NADP reductase (FNR) module"/>
    <property type="match status" value="1"/>
</dbReference>
<dbReference type="Pfam" id="PF00970">
    <property type="entry name" value="FAD_binding_6"/>
    <property type="match status" value="1"/>
</dbReference>
<dbReference type="GO" id="GO:0042128">
    <property type="term" value="P:nitrate assimilation"/>
    <property type="evidence" value="ECO:0007669"/>
    <property type="project" value="UniProtKB-KW"/>
</dbReference>
<comment type="cofactor">
    <cofactor evidence="2">
        <name>heme</name>
        <dbReference type="ChEBI" id="CHEBI:30413"/>
    </cofactor>
</comment>
<evidence type="ECO:0000256" key="13">
    <source>
        <dbReference type="ARBA" id="ARBA00022989"/>
    </source>
</evidence>
<dbReference type="InterPro" id="IPR036400">
    <property type="entry name" value="Cyt_B5-like_heme/steroid_sf"/>
</dbReference>
<organism evidence="19 20">
    <name type="scientific">Monoraphidium neglectum</name>
    <dbReference type="NCBI Taxonomy" id="145388"/>
    <lineage>
        <taxon>Eukaryota</taxon>
        <taxon>Viridiplantae</taxon>
        <taxon>Chlorophyta</taxon>
        <taxon>core chlorophytes</taxon>
        <taxon>Chlorophyceae</taxon>
        <taxon>CS clade</taxon>
        <taxon>Sphaeropleales</taxon>
        <taxon>Selenastraceae</taxon>
        <taxon>Monoraphidium</taxon>
    </lineage>
</organism>
<dbReference type="Gene3D" id="2.40.30.10">
    <property type="entry name" value="Translation factors"/>
    <property type="match status" value="1"/>
</dbReference>
<evidence type="ECO:0000256" key="1">
    <source>
        <dbReference type="ARBA" id="ARBA00001924"/>
    </source>
</evidence>
<dbReference type="InterPro" id="IPR001433">
    <property type="entry name" value="OxRdtase_FAD/NAD-bd"/>
</dbReference>
<comment type="similarity">
    <text evidence="6">Belongs to the nitrate reductase family.</text>
</comment>
<feature type="binding site" evidence="17">
    <location>
        <position position="166"/>
    </location>
    <ligand>
        <name>FAD</name>
        <dbReference type="ChEBI" id="CHEBI:57692"/>
    </ligand>
</feature>
<dbReference type="InterPro" id="IPR039261">
    <property type="entry name" value="FNR_nucleotide-bd"/>
</dbReference>
<evidence type="ECO:0000313" key="20">
    <source>
        <dbReference type="Proteomes" id="UP000054498"/>
    </source>
</evidence>
<dbReference type="RefSeq" id="XP_013900866.1">
    <property type="nucleotide sequence ID" value="XM_014045412.1"/>
</dbReference>
<dbReference type="InterPro" id="IPR008333">
    <property type="entry name" value="Cbr1-like_FAD-bd_dom"/>
</dbReference>
<feature type="binding site" evidence="17">
    <location>
        <position position="168"/>
    </location>
    <ligand>
        <name>FAD</name>
        <dbReference type="ChEBI" id="CHEBI:57692"/>
    </ligand>
</feature>
<dbReference type="FunFam" id="2.40.30.10:FF:000021">
    <property type="entry name" value="NADH-cytochrome b5 reductase"/>
    <property type="match status" value="1"/>
</dbReference>
<evidence type="ECO:0000256" key="14">
    <source>
        <dbReference type="ARBA" id="ARBA00023002"/>
    </source>
</evidence>
<evidence type="ECO:0000256" key="4">
    <source>
        <dbReference type="ARBA" id="ARBA00003838"/>
    </source>
</evidence>
<keyword evidence="14 19" id="KW-0560">Oxidoreductase</keyword>
<keyword evidence="11" id="KW-1000">Mitochondrion outer membrane</keyword>
<keyword evidence="20" id="KW-1185">Reference proteome</keyword>
<keyword evidence="11" id="KW-0496">Mitochondrion</keyword>
<proteinExistence type="inferred from homology"/>
<name>A0A0D2MMQ8_9CHLO</name>
<evidence type="ECO:0000259" key="18">
    <source>
        <dbReference type="PROSITE" id="PS51384"/>
    </source>
</evidence>
<dbReference type="GO" id="GO:0071949">
    <property type="term" value="F:FAD binding"/>
    <property type="evidence" value="ECO:0007669"/>
    <property type="project" value="TreeGrafter"/>
</dbReference>
<dbReference type="STRING" id="145388.A0A0D2MMQ8"/>
<dbReference type="EC" id="1.6.2.2" evidence="19"/>
<dbReference type="InterPro" id="IPR017938">
    <property type="entry name" value="Riboflavin_synthase-like_b-brl"/>
</dbReference>
<protein>
    <submittedName>
        <fullName evidence="19">Cytochrome b5 reductase 2</fullName>
        <ecNumber evidence="19">1.6.2.2</ecNumber>
    </submittedName>
</protein>
<comment type="cofactor">
    <cofactor evidence="3 17">
        <name>FAD</name>
        <dbReference type="ChEBI" id="CHEBI:57692"/>
    </cofactor>
</comment>
<evidence type="ECO:0000256" key="8">
    <source>
        <dbReference type="ARBA" id="ARBA00022505"/>
    </source>
</evidence>
<evidence type="ECO:0000256" key="5">
    <source>
        <dbReference type="ARBA" id="ARBA00004294"/>
    </source>
</evidence>
<comment type="subunit">
    <text evidence="7">Homodimer.</text>
</comment>
<comment type="function">
    <text evidence="4">Nitrate reductase is a key enzyme involved in the first step of nitrate assimilation in plants, fungi and bacteria.</text>
</comment>
<evidence type="ECO:0000256" key="15">
    <source>
        <dbReference type="ARBA" id="ARBA00023063"/>
    </source>
</evidence>
<dbReference type="AlphaFoldDB" id="A0A0D2MMQ8"/>
<dbReference type="Proteomes" id="UP000054498">
    <property type="component" value="Unassembled WGS sequence"/>
</dbReference>
<dbReference type="OrthoDB" id="432685at2759"/>
<dbReference type="GO" id="GO:0006809">
    <property type="term" value="P:nitric oxide biosynthetic process"/>
    <property type="evidence" value="ECO:0007669"/>
    <property type="project" value="TreeGrafter"/>
</dbReference>
<dbReference type="GeneID" id="25738991"/>
<gene>
    <name evidence="19" type="ORF">MNEG_6115</name>
</gene>
<keyword evidence="10" id="KW-0812">Transmembrane</keyword>
<evidence type="ECO:0000256" key="3">
    <source>
        <dbReference type="ARBA" id="ARBA00001974"/>
    </source>
</evidence>
<dbReference type="CDD" id="cd06183">
    <property type="entry name" value="cyt_b5_reduct_like"/>
    <property type="match status" value="1"/>
</dbReference>
<comment type="subcellular location">
    <subcellularLocation>
        <location evidence="5">Mitochondrion outer membrane</location>
    </subcellularLocation>
</comment>
<dbReference type="PROSITE" id="PS51384">
    <property type="entry name" value="FAD_FR"/>
    <property type="match status" value="1"/>
</dbReference>
<keyword evidence="16" id="KW-0472">Membrane</keyword>
<evidence type="ECO:0000256" key="10">
    <source>
        <dbReference type="ARBA" id="ARBA00022692"/>
    </source>
</evidence>
<dbReference type="SUPFAM" id="SSF63380">
    <property type="entry name" value="Riboflavin synthase domain-like"/>
    <property type="match status" value="1"/>
</dbReference>
<feature type="binding site" evidence="17">
    <location>
        <position position="253"/>
    </location>
    <ligand>
        <name>FAD</name>
        <dbReference type="ChEBI" id="CHEBI:57692"/>
    </ligand>
</feature>
<dbReference type="PANTHER" id="PTHR19370">
    <property type="entry name" value="NADH-CYTOCHROME B5 REDUCTASE"/>
    <property type="match status" value="1"/>
</dbReference>
<dbReference type="InterPro" id="IPR017927">
    <property type="entry name" value="FAD-bd_FR_type"/>
</dbReference>
<dbReference type="InterPro" id="IPR001834">
    <property type="entry name" value="CBR-like"/>
</dbReference>
<dbReference type="PANTHER" id="PTHR19370:SF185">
    <property type="entry name" value="NADH-CYTOCHROME B5 REDUCTASE"/>
    <property type="match status" value="1"/>
</dbReference>
<feature type="binding site" evidence="17">
    <location>
        <position position="185"/>
    </location>
    <ligand>
        <name>FAD</name>
        <dbReference type="ChEBI" id="CHEBI:57692"/>
    </ligand>
</feature>
<feature type="binding site" evidence="17">
    <location>
        <position position="201"/>
    </location>
    <ligand>
        <name>FAD</name>
        <dbReference type="ChEBI" id="CHEBI:57692"/>
    </ligand>
</feature>
<feature type="binding site" evidence="17">
    <location>
        <position position="183"/>
    </location>
    <ligand>
        <name>FAD</name>
        <dbReference type="ChEBI" id="CHEBI:57692"/>
    </ligand>
</feature>
<keyword evidence="15" id="KW-0534">Nitrate assimilation</keyword>
<accession>A0A0D2MMQ8</accession>
<feature type="domain" description="FAD-binding FR-type" evidence="18">
    <location>
        <begin position="114"/>
        <end position="226"/>
    </location>
</feature>
<evidence type="ECO:0000313" key="19">
    <source>
        <dbReference type="EMBL" id="KIZ01847.1"/>
    </source>
</evidence>
<dbReference type="SUPFAM" id="SSF52343">
    <property type="entry name" value="Ferredoxin reductase-like, C-terminal NADP-linked domain"/>
    <property type="match status" value="1"/>
</dbReference>
<keyword evidence="12 17" id="KW-0274">FAD</keyword>
<keyword evidence="8" id="KW-0500">Molybdenum</keyword>
<evidence type="ECO:0000256" key="12">
    <source>
        <dbReference type="ARBA" id="ARBA00022827"/>
    </source>
</evidence>
<evidence type="ECO:0000256" key="7">
    <source>
        <dbReference type="ARBA" id="ARBA00011738"/>
    </source>
</evidence>
<dbReference type="EMBL" id="KK101184">
    <property type="protein sequence ID" value="KIZ01847.1"/>
    <property type="molecule type" value="Genomic_DNA"/>
</dbReference>
<dbReference type="Pfam" id="PF00175">
    <property type="entry name" value="NAD_binding_1"/>
    <property type="match status" value="1"/>
</dbReference>